<dbReference type="RefSeq" id="WP_263744225.1">
    <property type="nucleotide sequence ID" value="NZ_JAOWRF010000065.1"/>
</dbReference>
<dbReference type="Proteomes" id="UP001526143">
    <property type="component" value="Unassembled WGS sequence"/>
</dbReference>
<sequence>MVKKYVLTGGPGAGKTSLLIYLEILGELTIREAAEDLIRYQHALGVAAPRLDPNFEEKVLKLQLSRERNISPNLHRVFLDRGLLDVLGYYQALDRYPCELMQSVIQRLQQEKVYEKIFIIEHQGVMETTSRRLENLEQALYIEKLQAENYKQFGYEVIRVPFDSVKVRTEMILSNL</sequence>
<feature type="domain" description="NadR/Ttd14 AAA" evidence="1">
    <location>
        <begin position="4"/>
        <end position="167"/>
    </location>
</feature>
<organism evidence="2 3">
    <name type="scientific">Plectonema radiosum NIES-515</name>
    <dbReference type="NCBI Taxonomy" id="2986073"/>
    <lineage>
        <taxon>Bacteria</taxon>
        <taxon>Bacillati</taxon>
        <taxon>Cyanobacteriota</taxon>
        <taxon>Cyanophyceae</taxon>
        <taxon>Oscillatoriophycideae</taxon>
        <taxon>Oscillatoriales</taxon>
        <taxon>Microcoleaceae</taxon>
        <taxon>Plectonema</taxon>
    </lineage>
</organism>
<evidence type="ECO:0000313" key="3">
    <source>
        <dbReference type="Proteomes" id="UP001526143"/>
    </source>
</evidence>
<comment type="caution">
    <text evidence="2">The sequence shown here is derived from an EMBL/GenBank/DDBJ whole genome shotgun (WGS) entry which is preliminary data.</text>
</comment>
<name>A0ABT3AUC0_9CYAN</name>
<reference evidence="2 3" key="1">
    <citation type="submission" date="2022-10" db="EMBL/GenBank/DDBJ databases">
        <title>Identification of biosynthetic pathway for the production of the potent trypsin inhibitor radiosumin.</title>
        <authorList>
            <person name="Fewer D.P."/>
            <person name="Delbaje E."/>
            <person name="Ouyang X."/>
            <person name="Agostino P.D."/>
            <person name="Wahlsten M."/>
            <person name="Jokela J."/>
            <person name="Permi P."/>
            <person name="Haapaniemi E."/>
            <person name="Koistinen H."/>
        </authorList>
    </citation>
    <scope>NUCLEOTIDE SEQUENCE [LARGE SCALE GENOMIC DNA]</scope>
    <source>
        <strain evidence="2 3">NIES-515</strain>
    </source>
</reference>
<dbReference type="Gene3D" id="3.40.50.300">
    <property type="entry name" value="P-loop containing nucleotide triphosphate hydrolases"/>
    <property type="match status" value="1"/>
</dbReference>
<protein>
    <submittedName>
        <fullName evidence="2">AAA family ATPase</fullName>
    </submittedName>
</protein>
<evidence type="ECO:0000259" key="1">
    <source>
        <dbReference type="Pfam" id="PF13521"/>
    </source>
</evidence>
<dbReference type="Pfam" id="PF13521">
    <property type="entry name" value="AAA_28"/>
    <property type="match status" value="1"/>
</dbReference>
<keyword evidence="3" id="KW-1185">Reference proteome</keyword>
<accession>A0ABT3AUC0</accession>
<evidence type="ECO:0000313" key="2">
    <source>
        <dbReference type="EMBL" id="MCV3212716.1"/>
    </source>
</evidence>
<dbReference type="InterPro" id="IPR027417">
    <property type="entry name" value="P-loop_NTPase"/>
</dbReference>
<dbReference type="InterPro" id="IPR038727">
    <property type="entry name" value="NadR/Ttd14_AAA_dom"/>
</dbReference>
<proteinExistence type="predicted"/>
<dbReference type="EMBL" id="JAOWRF010000065">
    <property type="protein sequence ID" value="MCV3212716.1"/>
    <property type="molecule type" value="Genomic_DNA"/>
</dbReference>
<gene>
    <name evidence="2" type="ORF">OGM63_04105</name>
</gene>